<dbReference type="PANTHER" id="PTHR47026:SF2">
    <property type="entry name" value="FLAGELLAR ASSOCIATED PROTEIN"/>
    <property type="match status" value="1"/>
</dbReference>
<proteinExistence type="predicted"/>
<gene>
    <name evidence="2" type="ORF">M9Y10_016651</name>
</gene>
<feature type="coiled-coil region" evidence="1">
    <location>
        <begin position="107"/>
        <end position="152"/>
    </location>
</feature>
<accession>A0ABR2HYE7</accession>
<dbReference type="EMBL" id="JAPFFF010000021">
    <property type="protein sequence ID" value="KAK8854101.1"/>
    <property type="molecule type" value="Genomic_DNA"/>
</dbReference>
<evidence type="ECO:0000313" key="3">
    <source>
        <dbReference type="Proteomes" id="UP001470230"/>
    </source>
</evidence>
<keyword evidence="3" id="KW-1185">Reference proteome</keyword>
<organism evidence="2 3">
    <name type="scientific">Tritrichomonas musculus</name>
    <dbReference type="NCBI Taxonomy" id="1915356"/>
    <lineage>
        <taxon>Eukaryota</taxon>
        <taxon>Metamonada</taxon>
        <taxon>Parabasalia</taxon>
        <taxon>Tritrichomonadida</taxon>
        <taxon>Tritrichomonadidae</taxon>
        <taxon>Tritrichomonas</taxon>
    </lineage>
</organism>
<evidence type="ECO:0000256" key="1">
    <source>
        <dbReference type="SAM" id="Coils"/>
    </source>
</evidence>
<name>A0ABR2HYE7_9EUKA</name>
<sequence>MSITSATDIQEVQATEQQVNNKYSTMTIAELRKEREVQVNELAFEEVALIDEAINNLHLDNTEKVISEETQKLSEVIDVLFKRYDSSVNMVKEKYDKNEDKYRTQSMENIERMKERHNQKLAELETKKSQRLQRAEERRSVKDQELKEKAKNLARQGEIDEAIQYRTESEIMKELEIQARKKDIDCRFERMMNNLNTKQENNMRIIEDSFSSTLDRIQTEKEEELKTTNQALKININYALQKAIYSGTRNVKRDKRVDFVQRMNGFVQSKIEGEKEF</sequence>
<evidence type="ECO:0000313" key="2">
    <source>
        <dbReference type="EMBL" id="KAK8854101.1"/>
    </source>
</evidence>
<dbReference type="PANTHER" id="PTHR47026">
    <property type="entry name" value="PIGMENTOSA GTPASE REGULATOR-LIKE PROTEIN, PUTATIVE-RELATED"/>
    <property type="match status" value="1"/>
</dbReference>
<protein>
    <submittedName>
        <fullName evidence="2">Uncharacterized protein</fullName>
    </submittedName>
</protein>
<keyword evidence="1" id="KW-0175">Coiled coil</keyword>
<dbReference type="Proteomes" id="UP001470230">
    <property type="component" value="Unassembled WGS sequence"/>
</dbReference>
<reference evidence="2 3" key="1">
    <citation type="submission" date="2024-04" db="EMBL/GenBank/DDBJ databases">
        <title>Tritrichomonas musculus Genome.</title>
        <authorList>
            <person name="Alves-Ferreira E."/>
            <person name="Grigg M."/>
            <person name="Lorenzi H."/>
            <person name="Galac M."/>
        </authorList>
    </citation>
    <scope>NUCLEOTIDE SEQUENCE [LARGE SCALE GENOMIC DNA]</scope>
    <source>
        <strain evidence="2 3">EAF2021</strain>
    </source>
</reference>
<comment type="caution">
    <text evidence="2">The sequence shown here is derived from an EMBL/GenBank/DDBJ whole genome shotgun (WGS) entry which is preliminary data.</text>
</comment>